<dbReference type="Gene3D" id="3.30.450.20">
    <property type="entry name" value="PAS domain"/>
    <property type="match status" value="1"/>
</dbReference>
<dbReference type="OrthoDB" id="9801651at2"/>
<evidence type="ECO:0000256" key="3">
    <source>
        <dbReference type="ARBA" id="ARBA00022553"/>
    </source>
</evidence>
<evidence type="ECO:0000313" key="8">
    <source>
        <dbReference type="Proteomes" id="UP000268623"/>
    </source>
</evidence>
<reference evidence="7 8" key="1">
    <citation type="submission" date="2018-08" db="EMBL/GenBank/DDBJ databases">
        <title>Genome sequence of Methylocystis hirsuta CSC1, a methanotroph able to accumulate PHAs.</title>
        <authorList>
            <person name="Bordel S."/>
            <person name="Rodriguez E."/>
            <person name="Gancedo J."/>
            <person name="Munoz R."/>
        </authorList>
    </citation>
    <scope>NUCLEOTIDE SEQUENCE [LARGE SCALE GENOMIC DNA]</scope>
    <source>
        <strain evidence="7 8">CSC1</strain>
    </source>
</reference>
<comment type="caution">
    <text evidence="7">The sequence shown here is derived from an EMBL/GenBank/DDBJ whole genome shotgun (WGS) entry which is preliminary data.</text>
</comment>
<dbReference type="InterPro" id="IPR000014">
    <property type="entry name" value="PAS"/>
</dbReference>
<sequence>MVGSQQDLEEDARAAACVAADPVFSALDASGAPIIAASGDPLRIAFVNDPARAVFGEDAGALAERLFRCDDPGPRRLAELVGELRRRPGLRLERLSFRAFAQAQTVTFLCRSLAAEGGDCFVIAALGVRADAPAQDRRAAGASADARVSDATAALRRRLAARHGARSPRFLWKTDAAGRFTDVTRTLADVVGEKAADILGRSVQDATHALTLDAAFARAVASRCAWSGVEVEWPLEGDAGCVPTTLGALQMTDSAGRFLGYQGYGVLHIDRGRVAEPAAATVSGSSSEEKSFEPSSDNVVMLRAPASARVDVRESLSSSERLAFDEIARALTEGDLVIPAAEAAAPSEPEPDAQAAPTRPNIELLGAGPEQSALALARAFEEKLARAKSESALLGAAFDLSRAPIAIVAADGMVVRANAPFAACFGTEAPALESRNLTSLLSPSDAKILSQRFSNDQPHAHARVSLTAAPLRGSFPVDLILRRVSVDGKPMILVSAEPREAASADDRALEAARLAAESANAAKSDFLTRVSHEIRTPLNAIMGFAEVMMEERLGPIGSPRYKEYLKDIRASGAHVLSLVNDLLDLSKIEAGKMELSFSRVDANAAIAECASIMQAQANQGRVVMRLALAAGLPPLRADARSLKQILLNLLSNAVKFNEPGGQVIVSSALNDAGSVVIRVKDTGVGMSEEDVATALEPFRQVGASRKASGTGLGLPLTKALIEANHASFSIKSRHNEGTLIEIAFPPPQALAAE</sequence>
<evidence type="ECO:0000256" key="5">
    <source>
        <dbReference type="ARBA" id="ARBA00022777"/>
    </source>
</evidence>
<keyword evidence="8" id="KW-1185">Reference proteome</keyword>
<dbReference type="InterPro" id="IPR005467">
    <property type="entry name" value="His_kinase_dom"/>
</dbReference>
<dbReference type="Pfam" id="PF13188">
    <property type="entry name" value="PAS_8"/>
    <property type="match status" value="1"/>
</dbReference>
<dbReference type="SUPFAM" id="SSF55785">
    <property type="entry name" value="PYP-like sensor domain (PAS domain)"/>
    <property type="match status" value="1"/>
</dbReference>
<dbReference type="SUPFAM" id="SSF47384">
    <property type="entry name" value="Homodimeric domain of signal transducing histidine kinase"/>
    <property type="match status" value="1"/>
</dbReference>
<dbReference type="CDD" id="cd00082">
    <property type="entry name" value="HisKA"/>
    <property type="match status" value="1"/>
</dbReference>
<dbReference type="SMART" id="SM00387">
    <property type="entry name" value="HATPase_c"/>
    <property type="match status" value="1"/>
</dbReference>
<dbReference type="InterPro" id="IPR003661">
    <property type="entry name" value="HisK_dim/P_dom"/>
</dbReference>
<feature type="domain" description="Histidine kinase" evidence="6">
    <location>
        <begin position="529"/>
        <end position="748"/>
    </location>
</feature>
<dbReference type="PRINTS" id="PR00344">
    <property type="entry name" value="BCTRLSENSOR"/>
</dbReference>
<name>A0A3M9XUW1_9HYPH</name>
<dbReference type="GO" id="GO:0005886">
    <property type="term" value="C:plasma membrane"/>
    <property type="evidence" value="ECO:0007669"/>
    <property type="project" value="TreeGrafter"/>
</dbReference>
<dbReference type="InterPro" id="IPR036097">
    <property type="entry name" value="HisK_dim/P_sf"/>
</dbReference>
<accession>A0A3M9XUW1</accession>
<dbReference type="Gene3D" id="3.30.565.10">
    <property type="entry name" value="Histidine kinase-like ATPase, C-terminal domain"/>
    <property type="match status" value="1"/>
</dbReference>
<dbReference type="Pfam" id="PF02518">
    <property type="entry name" value="HATPase_c"/>
    <property type="match status" value="1"/>
</dbReference>
<dbReference type="SUPFAM" id="SSF55874">
    <property type="entry name" value="ATPase domain of HSP90 chaperone/DNA topoisomerase II/histidine kinase"/>
    <property type="match status" value="1"/>
</dbReference>
<dbReference type="PANTHER" id="PTHR43047">
    <property type="entry name" value="TWO-COMPONENT HISTIDINE PROTEIN KINASE"/>
    <property type="match status" value="1"/>
</dbReference>
<evidence type="ECO:0000256" key="2">
    <source>
        <dbReference type="ARBA" id="ARBA00012438"/>
    </source>
</evidence>
<dbReference type="SMART" id="SM00388">
    <property type="entry name" value="HisKA"/>
    <property type="match status" value="1"/>
</dbReference>
<dbReference type="Pfam" id="PF00512">
    <property type="entry name" value="HisKA"/>
    <property type="match status" value="1"/>
</dbReference>
<dbReference type="AlphaFoldDB" id="A0A3M9XUW1"/>
<dbReference type="InterPro" id="IPR003594">
    <property type="entry name" value="HATPase_dom"/>
</dbReference>
<comment type="catalytic activity">
    <reaction evidence="1">
        <text>ATP + protein L-histidine = ADP + protein N-phospho-L-histidine.</text>
        <dbReference type="EC" id="2.7.13.3"/>
    </reaction>
</comment>
<keyword evidence="5" id="KW-0418">Kinase</keyword>
<dbReference type="EMBL" id="QWDD01000001">
    <property type="protein sequence ID" value="RNJ50848.1"/>
    <property type="molecule type" value="Genomic_DNA"/>
</dbReference>
<keyword evidence="3" id="KW-0597">Phosphoprotein</keyword>
<gene>
    <name evidence="7" type="ORF">D1O30_15890</name>
</gene>
<dbReference type="InterPro" id="IPR004358">
    <property type="entry name" value="Sig_transdc_His_kin-like_C"/>
</dbReference>
<evidence type="ECO:0000259" key="6">
    <source>
        <dbReference type="PROSITE" id="PS50109"/>
    </source>
</evidence>
<protein>
    <recommendedName>
        <fullName evidence="2">histidine kinase</fullName>
        <ecNumber evidence="2">2.7.13.3</ecNumber>
    </recommendedName>
</protein>
<organism evidence="7 8">
    <name type="scientific">Methylocystis hirsuta</name>
    <dbReference type="NCBI Taxonomy" id="369798"/>
    <lineage>
        <taxon>Bacteria</taxon>
        <taxon>Pseudomonadati</taxon>
        <taxon>Pseudomonadota</taxon>
        <taxon>Alphaproteobacteria</taxon>
        <taxon>Hyphomicrobiales</taxon>
        <taxon>Methylocystaceae</taxon>
        <taxon>Methylocystis</taxon>
    </lineage>
</organism>
<dbReference type="InterPro" id="IPR036890">
    <property type="entry name" value="HATPase_C_sf"/>
</dbReference>
<dbReference type="Proteomes" id="UP000268623">
    <property type="component" value="Unassembled WGS sequence"/>
</dbReference>
<dbReference type="SMART" id="SM00091">
    <property type="entry name" value="PAS"/>
    <property type="match status" value="2"/>
</dbReference>
<dbReference type="Gene3D" id="1.10.287.130">
    <property type="match status" value="1"/>
</dbReference>
<dbReference type="PROSITE" id="PS50109">
    <property type="entry name" value="HIS_KIN"/>
    <property type="match status" value="1"/>
</dbReference>
<evidence type="ECO:0000313" key="7">
    <source>
        <dbReference type="EMBL" id="RNJ50848.1"/>
    </source>
</evidence>
<evidence type="ECO:0000256" key="4">
    <source>
        <dbReference type="ARBA" id="ARBA00022679"/>
    </source>
</evidence>
<dbReference type="EC" id="2.7.13.3" evidence="2"/>
<dbReference type="InterPro" id="IPR035965">
    <property type="entry name" value="PAS-like_dom_sf"/>
</dbReference>
<dbReference type="GO" id="GO:0000155">
    <property type="term" value="F:phosphorelay sensor kinase activity"/>
    <property type="evidence" value="ECO:0007669"/>
    <property type="project" value="InterPro"/>
</dbReference>
<dbReference type="GO" id="GO:0009927">
    <property type="term" value="F:histidine phosphotransfer kinase activity"/>
    <property type="evidence" value="ECO:0007669"/>
    <property type="project" value="TreeGrafter"/>
</dbReference>
<evidence type="ECO:0000256" key="1">
    <source>
        <dbReference type="ARBA" id="ARBA00000085"/>
    </source>
</evidence>
<proteinExistence type="predicted"/>
<dbReference type="PANTHER" id="PTHR43047:SF72">
    <property type="entry name" value="OSMOSENSING HISTIDINE PROTEIN KINASE SLN1"/>
    <property type="match status" value="1"/>
</dbReference>
<dbReference type="RefSeq" id="WP_123176755.1">
    <property type="nucleotide sequence ID" value="NZ_QWDD01000001.1"/>
</dbReference>
<keyword evidence="4" id="KW-0808">Transferase</keyword>